<dbReference type="EMBL" id="GGEC01060076">
    <property type="protein sequence ID" value="MBX40560.1"/>
    <property type="molecule type" value="Transcribed_RNA"/>
</dbReference>
<name>A0A2P2NDR9_RHIMU</name>
<accession>A0A2P2NDR9</accession>
<organism evidence="1">
    <name type="scientific">Rhizophora mucronata</name>
    <name type="common">Asiatic mangrove</name>
    <dbReference type="NCBI Taxonomy" id="61149"/>
    <lineage>
        <taxon>Eukaryota</taxon>
        <taxon>Viridiplantae</taxon>
        <taxon>Streptophyta</taxon>
        <taxon>Embryophyta</taxon>
        <taxon>Tracheophyta</taxon>
        <taxon>Spermatophyta</taxon>
        <taxon>Magnoliopsida</taxon>
        <taxon>eudicotyledons</taxon>
        <taxon>Gunneridae</taxon>
        <taxon>Pentapetalae</taxon>
        <taxon>rosids</taxon>
        <taxon>fabids</taxon>
        <taxon>Malpighiales</taxon>
        <taxon>Rhizophoraceae</taxon>
        <taxon>Rhizophora</taxon>
    </lineage>
</organism>
<evidence type="ECO:0000313" key="1">
    <source>
        <dbReference type="EMBL" id="MBX40560.1"/>
    </source>
</evidence>
<proteinExistence type="predicted"/>
<sequence>MHLHLVLPLNWSIYGLYMFKQMQIPLFQLVSNQSYTYFPMNILICDLKAISLSHGNKPL</sequence>
<reference evidence="1" key="1">
    <citation type="submission" date="2018-02" db="EMBL/GenBank/DDBJ databases">
        <title>Rhizophora mucronata_Transcriptome.</title>
        <authorList>
            <person name="Meera S.P."/>
            <person name="Sreeshan A."/>
            <person name="Augustine A."/>
        </authorList>
    </citation>
    <scope>NUCLEOTIDE SEQUENCE</scope>
    <source>
        <tissue evidence="1">Leaf</tissue>
    </source>
</reference>
<dbReference type="AlphaFoldDB" id="A0A2P2NDR9"/>
<protein>
    <submittedName>
        <fullName evidence="1">Uncharacterized protein</fullName>
    </submittedName>
</protein>